<gene>
    <name evidence="7" type="primary">pepA_1</name>
    <name evidence="7" type="ORF">JCM31826_00690</name>
</gene>
<reference evidence="7 8" key="1">
    <citation type="submission" date="2018-11" db="EMBL/GenBank/DDBJ databases">
        <title>Schleiferia aggregans sp. nov., a moderately thermophilic heterotrophic bacterium isolated from microbial mats at a terrestrial hot spring.</title>
        <authorList>
            <person name="Iino T."/>
            <person name="Ohkuma M."/>
            <person name="Haruta S."/>
        </authorList>
    </citation>
    <scope>NUCLEOTIDE SEQUENCE [LARGE SCALE GENOMIC DNA]</scope>
    <source>
        <strain evidence="7 8">LA</strain>
    </source>
</reference>
<dbReference type="PANTHER" id="PTHR11963:SF23">
    <property type="entry name" value="CYTOSOL AMINOPEPTIDASE"/>
    <property type="match status" value="1"/>
</dbReference>
<dbReference type="SUPFAM" id="SSF53187">
    <property type="entry name" value="Zn-dependent exopeptidases"/>
    <property type="match status" value="1"/>
</dbReference>
<dbReference type="InterPro" id="IPR011356">
    <property type="entry name" value="Leucine_aapep/pepB"/>
</dbReference>
<evidence type="ECO:0000313" key="7">
    <source>
        <dbReference type="EMBL" id="GCD76587.1"/>
    </source>
</evidence>
<sequence length="489" mass="53800">MNVHFSDHFPSEVTLCFVPIGNDDQDLTVLLERFGINSTNFSEFLSKKTTREFTTVTGSVLYVFLKTDASEAFVPVMQKFRKAARNYKDFPTKSWVLSLLHIQSSDTCEKLAQAFIHGLITSTQNIGKNKTIIDFEHSLCEKDASLTVVSAYSEQLKSKTEEFKNLAKAHLTAMNLGNAPSNKKDVNYMAAYCEVLARKTGVEIEIFHKERLEIEGFRALLAVNRGSEYPAKFILLKYNMSATDRPLVALVGKGVLFDTGGINLKPSDNLFLMKSDMCGAAAVLSAIEAVAHSKLNIRLLVAVPLTDNAIDAKSTKPGDVIGSYNGKTIEVIDTDAEGRLCLADAISYVCRNYSPDYLIDIATLTGSAARALGQHYAALFSNSDELTASLLQIGKNTGEKVWPMPLDEDYREDLHSDIADLANYSNKPTAGAISAALFLQEFVEKTRHWAHIDIAGTAYTSSEFGKQRNASGFGVVLLYHLIKNISENA</sequence>
<dbReference type="RefSeq" id="WP_124396667.1">
    <property type="nucleotide sequence ID" value="NZ_BHZE01000001.1"/>
</dbReference>
<dbReference type="Pfam" id="PF00883">
    <property type="entry name" value="Peptidase_M17"/>
    <property type="match status" value="1"/>
</dbReference>
<dbReference type="GO" id="GO:0030145">
    <property type="term" value="F:manganese ion binding"/>
    <property type="evidence" value="ECO:0007669"/>
    <property type="project" value="InterPro"/>
</dbReference>
<dbReference type="InterPro" id="IPR000819">
    <property type="entry name" value="Peptidase_M17_C"/>
</dbReference>
<accession>A0A401XHU8</accession>
<comment type="similarity">
    <text evidence="1">Belongs to the peptidase M17 family.</text>
</comment>
<evidence type="ECO:0000256" key="3">
    <source>
        <dbReference type="ARBA" id="ARBA00022670"/>
    </source>
</evidence>
<evidence type="ECO:0000256" key="5">
    <source>
        <dbReference type="ARBA" id="ARBA00023211"/>
    </source>
</evidence>
<evidence type="ECO:0000256" key="1">
    <source>
        <dbReference type="ARBA" id="ARBA00009528"/>
    </source>
</evidence>
<dbReference type="GO" id="GO:0070006">
    <property type="term" value="F:metalloaminopeptidase activity"/>
    <property type="evidence" value="ECO:0007669"/>
    <property type="project" value="InterPro"/>
</dbReference>
<evidence type="ECO:0000259" key="6">
    <source>
        <dbReference type="Pfam" id="PF00883"/>
    </source>
</evidence>
<dbReference type="PANTHER" id="PTHR11963">
    <property type="entry name" value="LEUCINE AMINOPEPTIDASE-RELATED"/>
    <property type="match status" value="1"/>
</dbReference>
<dbReference type="AlphaFoldDB" id="A0A401XHU8"/>
<keyword evidence="8" id="KW-1185">Reference proteome</keyword>
<dbReference type="EMBL" id="BHZE01000001">
    <property type="protein sequence ID" value="GCD76587.1"/>
    <property type="molecule type" value="Genomic_DNA"/>
</dbReference>
<evidence type="ECO:0000313" key="8">
    <source>
        <dbReference type="Proteomes" id="UP000286715"/>
    </source>
</evidence>
<protein>
    <submittedName>
        <fullName evidence="7">Putative cytosol aminopeptidase</fullName>
    </submittedName>
</protein>
<feature type="domain" description="Cytosol aminopeptidase" evidence="6">
    <location>
        <begin position="173"/>
        <end position="478"/>
    </location>
</feature>
<dbReference type="Proteomes" id="UP000286715">
    <property type="component" value="Unassembled WGS sequence"/>
</dbReference>
<keyword evidence="4" id="KW-0378">Hydrolase</keyword>
<dbReference type="PRINTS" id="PR00481">
    <property type="entry name" value="LAMNOPPTDASE"/>
</dbReference>
<dbReference type="CDD" id="cd00433">
    <property type="entry name" value="Peptidase_M17"/>
    <property type="match status" value="1"/>
</dbReference>
<dbReference type="Gene3D" id="3.40.630.10">
    <property type="entry name" value="Zn peptidases"/>
    <property type="match status" value="1"/>
</dbReference>
<evidence type="ECO:0000256" key="2">
    <source>
        <dbReference type="ARBA" id="ARBA00022438"/>
    </source>
</evidence>
<keyword evidence="2 7" id="KW-0031">Aminopeptidase</keyword>
<organism evidence="7 8">
    <name type="scientific">Thermaurantimonas aggregans</name>
    <dbReference type="NCBI Taxonomy" id="2173829"/>
    <lineage>
        <taxon>Bacteria</taxon>
        <taxon>Pseudomonadati</taxon>
        <taxon>Bacteroidota</taxon>
        <taxon>Flavobacteriia</taxon>
        <taxon>Flavobacteriales</taxon>
        <taxon>Schleiferiaceae</taxon>
        <taxon>Thermaurantimonas</taxon>
    </lineage>
</organism>
<keyword evidence="5" id="KW-0464">Manganese</keyword>
<dbReference type="OrthoDB" id="9809354at2"/>
<dbReference type="GO" id="GO:0005737">
    <property type="term" value="C:cytoplasm"/>
    <property type="evidence" value="ECO:0007669"/>
    <property type="project" value="InterPro"/>
</dbReference>
<dbReference type="GO" id="GO:0006508">
    <property type="term" value="P:proteolysis"/>
    <property type="evidence" value="ECO:0007669"/>
    <property type="project" value="UniProtKB-KW"/>
</dbReference>
<name>A0A401XHU8_9FLAO</name>
<comment type="caution">
    <text evidence="7">The sequence shown here is derived from an EMBL/GenBank/DDBJ whole genome shotgun (WGS) entry which is preliminary data.</text>
</comment>
<keyword evidence="3" id="KW-0645">Protease</keyword>
<evidence type="ECO:0000256" key="4">
    <source>
        <dbReference type="ARBA" id="ARBA00022801"/>
    </source>
</evidence>
<proteinExistence type="inferred from homology"/>